<sequence>MPSVDELLLLIRDRLTDLHARHPQAVRSAAVLLGLVAFGLVWFFRPWFHTVVYGVYTTPVLPIAAALGLGVAVLLRRRLGTVADGQVGFAVFVVVLLVGSSVGGLLTGAQLGQDTMARADTADSLSETDPARPRVVTKSVAERYASNTLNFPQYRIDGGDITVRNGTPYWSYALAPDGTFNHYTKRQHGTVLVDMSQQNAEVDTVVGDVERGVGPAFYNNYRFATLKRANYLVEYEDPFMVVDEGEQYIAVPYTKPEFHWLPLPHTTPEWGGVVLIHGDGRVQDLSPSAARDHPALREQKLYPFDLARESVAATKYRNGIVNTFTSHEDEIEVAPVPGEDNDQPFLVFTESGPEYVVAVEPYGQAQGLKEVWTIDARTGEYETYSPDSSLFGARKATDYVRQAARTTDWNRFIPSEPIPVVVDGQLYWEVRVVPEDSSGIAYIAFVNAQSSDVNEVDTTPEVTAFLNGERVADQPESTDDDTERSPRIVVERVAPNGTVVETMKVYDNETVRVVPGSAQANDTATSD</sequence>
<keyword evidence="1" id="KW-1133">Transmembrane helix</keyword>
<dbReference type="AlphaFoldDB" id="A0A1H3W887"/>
<dbReference type="Proteomes" id="UP000236755">
    <property type="component" value="Unassembled WGS sequence"/>
</dbReference>
<evidence type="ECO:0000313" key="2">
    <source>
        <dbReference type="EMBL" id="SDZ83303.1"/>
    </source>
</evidence>
<organism evidence="2 3">
    <name type="scientific">Haloplanus vescus</name>
    <dbReference type="NCBI Taxonomy" id="555874"/>
    <lineage>
        <taxon>Archaea</taxon>
        <taxon>Methanobacteriati</taxon>
        <taxon>Methanobacteriota</taxon>
        <taxon>Stenosarchaea group</taxon>
        <taxon>Halobacteria</taxon>
        <taxon>Halobacteriales</taxon>
        <taxon>Haloferacaceae</taxon>
        <taxon>Haloplanus</taxon>
    </lineage>
</organism>
<accession>A0A1H3W887</accession>
<reference evidence="2 3" key="1">
    <citation type="submission" date="2016-10" db="EMBL/GenBank/DDBJ databases">
        <authorList>
            <person name="de Groot N.N."/>
        </authorList>
    </citation>
    <scope>NUCLEOTIDE SEQUENCE [LARGE SCALE GENOMIC DNA]</scope>
    <source>
        <strain evidence="2 3">CGMCC 1.8712</strain>
    </source>
</reference>
<proteinExistence type="predicted"/>
<dbReference type="RefSeq" id="WP_218124049.1">
    <property type="nucleotide sequence ID" value="NZ_FNQT01000001.1"/>
</dbReference>
<keyword evidence="3" id="KW-1185">Reference proteome</keyword>
<keyword evidence="1" id="KW-0812">Transmembrane</keyword>
<dbReference type="EMBL" id="FNQT01000001">
    <property type="protein sequence ID" value="SDZ83303.1"/>
    <property type="molecule type" value="Genomic_DNA"/>
</dbReference>
<dbReference type="OrthoDB" id="203750at2157"/>
<evidence type="ECO:0000313" key="3">
    <source>
        <dbReference type="Proteomes" id="UP000236755"/>
    </source>
</evidence>
<gene>
    <name evidence="2" type="ORF">SAMN04488065_0647</name>
</gene>
<protein>
    <submittedName>
        <fullName evidence="2">Uncharacterized protein</fullName>
    </submittedName>
</protein>
<feature type="transmembrane region" description="Helical" evidence="1">
    <location>
        <begin position="50"/>
        <end position="75"/>
    </location>
</feature>
<name>A0A1H3W887_9EURY</name>
<keyword evidence="1" id="KW-0472">Membrane</keyword>
<dbReference type="STRING" id="555874.SAMN04488065_0647"/>
<feature type="transmembrane region" description="Helical" evidence="1">
    <location>
        <begin position="87"/>
        <end position="106"/>
    </location>
</feature>
<evidence type="ECO:0000256" key="1">
    <source>
        <dbReference type="SAM" id="Phobius"/>
    </source>
</evidence>
<feature type="transmembrane region" description="Helical" evidence="1">
    <location>
        <begin position="25"/>
        <end position="44"/>
    </location>
</feature>